<dbReference type="PANTHER" id="PTHR43630:SF2">
    <property type="entry name" value="GLYCOSYLTRANSFERASE"/>
    <property type="match status" value="1"/>
</dbReference>
<dbReference type="AlphaFoldDB" id="A0A316A221"/>
<dbReference type="CDD" id="cd02511">
    <property type="entry name" value="Beta4Glucosyltransferase"/>
    <property type="match status" value="1"/>
</dbReference>
<accession>A0A316A221</accession>
<dbReference type="PANTHER" id="PTHR43630">
    <property type="entry name" value="POLY-BETA-1,6-N-ACETYL-D-GLUCOSAMINE SYNTHASE"/>
    <property type="match status" value="1"/>
</dbReference>
<keyword evidence="2" id="KW-0808">Transferase</keyword>
<gene>
    <name evidence="2" type="ORF">SAMN05216529_10347</name>
</gene>
<keyword evidence="3" id="KW-1185">Reference proteome</keyword>
<reference evidence="3" key="1">
    <citation type="submission" date="2017-07" db="EMBL/GenBank/DDBJ databases">
        <authorList>
            <person name="Varghese N."/>
            <person name="Submissions S."/>
        </authorList>
    </citation>
    <scope>NUCLEOTIDE SEQUENCE [LARGE SCALE GENOMIC DNA]</scope>
    <source>
        <strain evidence="3">NLAE-zl-C134</strain>
    </source>
</reference>
<organism evidence="2 3">
    <name type="scientific">Faecalicatena contorta</name>
    <dbReference type="NCBI Taxonomy" id="39482"/>
    <lineage>
        <taxon>Bacteria</taxon>
        <taxon>Bacillati</taxon>
        <taxon>Bacillota</taxon>
        <taxon>Clostridia</taxon>
        <taxon>Lachnospirales</taxon>
        <taxon>Lachnospiraceae</taxon>
        <taxon>Faecalicatena</taxon>
    </lineage>
</organism>
<protein>
    <submittedName>
        <fullName evidence="2">Glycosyltransferase involved in cell wall bisynthesis</fullName>
    </submittedName>
</protein>
<dbReference type="Gene3D" id="3.90.550.10">
    <property type="entry name" value="Spore Coat Polysaccharide Biosynthesis Protein SpsA, Chain A"/>
    <property type="match status" value="1"/>
</dbReference>
<dbReference type="Gene3D" id="1.25.40.10">
    <property type="entry name" value="Tetratricopeptide repeat domain"/>
    <property type="match status" value="1"/>
</dbReference>
<dbReference type="GO" id="GO:0016740">
    <property type="term" value="F:transferase activity"/>
    <property type="evidence" value="ECO:0007669"/>
    <property type="project" value="UniProtKB-KW"/>
</dbReference>
<sequence length="360" mass="42535">MVTISLCMIVKNEESVLERCLDSVNELVDEIIIVDTGSTDKTKQIAEKFTDKVFDFIWIDDFSAARNFAFEKATMDYILWMDADDIILPEDKVKFMALKEELDPMTDAVMMRYNIGFDEKGRVTFSYFRERLVKRSRNFKWFEPVHEYLQFNGQIIHSDIGITHAKLEQSKSNRNIQIYENLLANGKKLSTRGTYYYARELKDNKRYKEAIKMFSEFLDSGHGWVEDNIMACSEIAKCYQFTGEPEKALQSMMRSFQYDTPRGELCCQIGTYFKEQKKYRQAVFWFELVFRLQKPQDSWGFHQEDFWGFIPSLECCVCYDKLGEYEKAELYNNFAGNFKPDSAAVQYNKKYFEERKKGSK</sequence>
<proteinExistence type="predicted"/>
<dbReference type="SUPFAM" id="SSF53448">
    <property type="entry name" value="Nucleotide-diphospho-sugar transferases"/>
    <property type="match status" value="1"/>
</dbReference>
<evidence type="ECO:0000313" key="2">
    <source>
        <dbReference type="EMBL" id="SUQ13322.1"/>
    </source>
</evidence>
<name>A0A316A221_9FIRM</name>
<dbReference type="Proteomes" id="UP000254051">
    <property type="component" value="Unassembled WGS sequence"/>
</dbReference>
<dbReference type="SUPFAM" id="SSF48452">
    <property type="entry name" value="TPR-like"/>
    <property type="match status" value="2"/>
</dbReference>
<evidence type="ECO:0000259" key="1">
    <source>
        <dbReference type="Pfam" id="PF00535"/>
    </source>
</evidence>
<dbReference type="OrthoDB" id="9815923at2"/>
<dbReference type="InterPro" id="IPR001173">
    <property type="entry name" value="Glyco_trans_2-like"/>
</dbReference>
<dbReference type="Pfam" id="PF00535">
    <property type="entry name" value="Glycos_transf_2"/>
    <property type="match status" value="1"/>
</dbReference>
<feature type="domain" description="Glycosyltransferase 2-like" evidence="1">
    <location>
        <begin position="5"/>
        <end position="147"/>
    </location>
</feature>
<dbReference type="InterPro" id="IPR011990">
    <property type="entry name" value="TPR-like_helical_dom_sf"/>
</dbReference>
<dbReference type="InterPro" id="IPR029044">
    <property type="entry name" value="Nucleotide-diphossugar_trans"/>
</dbReference>
<dbReference type="EMBL" id="UHJJ01000003">
    <property type="protein sequence ID" value="SUQ13322.1"/>
    <property type="molecule type" value="Genomic_DNA"/>
</dbReference>
<evidence type="ECO:0000313" key="3">
    <source>
        <dbReference type="Proteomes" id="UP000254051"/>
    </source>
</evidence>